<organism evidence="9 10">
    <name type="scientific">Nicrophorus vespilloides</name>
    <name type="common">Boreal carrion beetle</name>
    <dbReference type="NCBI Taxonomy" id="110193"/>
    <lineage>
        <taxon>Eukaryota</taxon>
        <taxon>Metazoa</taxon>
        <taxon>Ecdysozoa</taxon>
        <taxon>Arthropoda</taxon>
        <taxon>Hexapoda</taxon>
        <taxon>Insecta</taxon>
        <taxon>Pterygota</taxon>
        <taxon>Neoptera</taxon>
        <taxon>Endopterygota</taxon>
        <taxon>Coleoptera</taxon>
        <taxon>Polyphaga</taxon>
        <taxon>Staphyliniformia</taxon>
        <taxon>Silphidae</taxon>
        <taxon>Nicrophorinae</taxon>
        <taxon>Nicrophorus</taxon>
    </lineage>
</organism>
<keyword evidence="7 8" id="KW-0807">Transducer</keyword>
<evidence type="ECO:0000313" key="10">
    <source>
        <dbReference type="RefSeq" id="XP_017774946.1"/>
    </source>
</evidence>
<evidence type="ECO:0000256" key="6">
    <source>
        <dbReference type="ARBA" id="ARBA00023170"/>
    </source>
</evidence>
<gene>
    <name evidence="10" type="primary">LOC108561495</name>
</gene>
<evidence type="ECO:0000256" key="3">
    <source>
        <dbReference type="ARBA" id="ARBA00022692"/>
    </source>
</evidence>
<feature type="transmembrane region" description="Helical" evidence="8">
    <location>
        <begin position="220"/>
        <end position="243"/>
    </location>
</feature>
<evidence type="ECO:0000313" key="9">
    <source>
        <dbReference type="Proteomes" id="UP000695000"/>
    </source>
</evidence>
<sequence length="350" mass="40153">MPRLNFLRPITTFGKCLGLFPYCDWRDGAPKCPVANKIVAIVTSSFLIFGTFFFNSPPEMMSKPKFVRNAAYLRKMILTLSAINCYLTTNVFDPKGYQALIYCSNRCDILFGLKTSKIFDIIAVILAFNLYLFTLISYDIYYLHGRDQTIFYIFQAFESYLLFVTIFIVITYFVFIDKILKGFLERLAKPQTDVRRLRALGASFHNICDLIGYFNQVFGAQLALIAILLQIDIVITINSLLVTEFTDIPPMFKSHICWTITCIVPVILGTQSCENIKRKLKSIRDMCSRNIYRCNGDARNEFMVLAKQVMTRSPKISAAGLQNIDNMFLFNYSNIIVSYLVVMVQLSQLK</sequence>
<reference evidence="10" key="1">
    <citation type="submission" date="2025-08" db="UniProtKB">
        <authorList>
            <consortium name="RefSeq"/>
        </authorList>
    </citation>
    <scope>IDENTIFICATION</scope>
    <source>
        <tissue evidence="10">Whole Larva</tissue>
    </source>
</reference>
<dbReference type="PANTHER" id="PTHR21143">
    <property type="entry name" value="INVERTEBRATE GUSTATORY RECEPTOR"/>
    <property type="match status" value="1"/>
</dbReference>
<dbReference type="InterPro" id="IPR013604">
    <property type="entry name" value="7TM_chemorcpt"/>
</dbReference>
<keyword evidence="5 8" id="KW-0472">Membrane</keyword>
<feature type="transmembrane region" description="Helical" evidence="8">
    <location>
        <begin position="34"/>
        <end position="55"/>
    </location>
</feature>
<feature type="transmembrane region" description="Helical" evidence="8">
    <location>
        <begin position="150"/>
        <end position="176"/>
    </location>
</feature>
<dbReference type="GeneID" id="108561495"/>
<proteinExistence type="inferred from homology"/>
<dbReference type="RefSeq" id="XP_017774946.1">
    <property type="nucleotide sequence ID" value="XM_017919457.1"/>
</dbReference>
<evidence type="ECO:0000256" key="1">
    <source>
        <dbReference type="ARBA" id="ARBA00004651"/>
    </source>
</evidence>
<evidence type="ECO:0000256" key="2">
    <source>
        <dbReference type="ARBA" id="ARBA00022475"/>
    </source>
</evidence>
<keyword evidence="4 8" id="KW-1133">Transmembrane helix</keyword>
<keyword evidence="6 8" id="KW-0675">Receptor</keyword>
<comment type="subcellular location">
    <subcellularLocation>
        <location evidence="1 8">Cell membrane</location>
        <topology evidence="1 8">Multi-pass membrane protein</topology>
    </subcellularLocation>
</comment>
<feature type="transmembrane region" description="Helical" evidence="8">
    <location>
        <begin position="118"/>
        <end position="138"/>
    </location>
</feature>
<evidence type="ECO:0000256" key="4">
    <source>
        <dbReference type="ARBA" id="ARBA00022989"/>
    </source>
</evidence>
<name>A0ABM1MK46_NICVS</name>
<evidence type="ECO:0000256" key="5">
    <source>
        <dbReference type="ARBA" id="ARBA00023136"/>
    </source>
</evidence>
<dbReference type="PANTHER" id="PTHR21143:SF104">
    <property type="entry name" value="GUSTATORY RECEPTOR 8A-RELATED"/>
    <property type="match status" value="1"/>
</dbReference>
<accession>A0ABM1MK46</accession>
<keyword evidence="9" id="KW-1185">Reference proteome</keyword>
<protein>
    <recommendedName>
        <fullName evidence="8">Gustatory receptor</fullName>
    </recommendedName>
</protein>
<evidence type="ECO:0000256" key="8">
    <source>
        <dbReference type="RuleBase" id="RU363108"/>
    </source>
</evidence>
<dbReference type="Pfam" id="PF08395">
    <property type="entry name" value="7tm_7"/>
    <property type="match status" value="1"/>
</dbReference>
<comment type="caution">
    <text evidence="8">Lacks conserved residue(s) required for the propagation of feature annotation.</text>
</comment>
<comment type="function">
    <text evidence="8">Gustatory receptor which mediates acceptance or avoidance behavior, depending on its substrates.</text>
</comment>
<dbReference type="Proteomes" id="UP000695000">
    <property type="component" value="Unplaced"/>
</dbReference>
<comment type="similarity">
    <text evidence="8">Belongs to the insect chemoreceptor superfamily. Gustatory receptor (GR) family.</text>
</comment>
<keyword evidence="3 8" id="KW-0812">Transmembrane</keyword>
<evidence type="ECO:0000256" key="7">
    <source>
        <dbReference type="ARBA" id="ARBA00023224"/>
    </source>
</evidence>
<keyword evidence="2 8" id="KW-1003">Cell membrane</keyword>